<name>A0A392T2A5_9FABA</name>
<comment type="caution">
    <text evidence="1">The sequence shown here is derived from an EMBL/GenBank/DDBJ whole genome shotgun (WGS) entry which is preliminary data.</text>
</comment>
<protein>
    <submittedName>
        <fullName evidence="1">Uncharacterized protein</fullName>
    </submittedName>
</protein>
<evidence type="ECO:0000313" key="1">
    <source>
        <dbReference type="EMBL" id="MCI55261.1"/>
    </source>
</evidence>
<dbReference type="EMBL" id="LXQA010493298">
    <property type="protein sequence ID" value="MCI55261.1"/>
    <property type="molecule type" value="Genomic_DNA"/>
</dbReference>
<dbReference type="Proteomes" id="UP000265520">
    <property type="component" value="Unassembled WGS sequence"/>
</dbReference>
<evidence type="ECO:0000313" key="2">
    <source>
        <dbReference type="Proteomes" id="UP000265520"/>
    </source>
</evidence>
<organism evidence="1 2">
    <name type="scientific">Trifolium medium</name>
    <dbReference type="NCBI Taxonomy" id="97028"/>
    <lineage>
        <taxon>Eukaryota</taxon>
        <taxon>Viridiplantae</taxon>
        <taxon>Streptophyta</taxon>
        <taxon>Embryophyta</taxon>
        <taxon>Tracheophyta</taxon>
        <taxon>Spermatophyta</taxon>
        <taxon>Magnoliopsida</taxon>
        <taxon>eudicotyledons</taxon>
        <taxon>Gunneridae</taxon>
        <taxon>Pentapetalae</taxon>
        <taxon>rosids</taxon>
        <taxon>fabids</taxon>
        <taxon>Fabales</taxon>
        <taxon>Fabaceae</taxon>
        <taxon>Papilionoideae</taxon>
        <taxon>50 kb inversion clade</taxon>
        <taxon>NPAAA clade</taxon>
        <taxon>Hologalegina</taxon>
        <taxon>IRL clade</taxon>
        <taxon>Trifolieae</taxon>
        <taxon>Trifolium</taxon>
    </lineage>
</organism>
<dbReference type="AlphaFoldDB" id="A0A392T2A5"/>
<keyword evidence="2" id="KW-1185">Reference proteome</keyword>
<accession>A0A392T2A5</accession>
<sequence>MFHRCKVLLCVDCNEELAKLLIRELRSIICDHKLWNPKPSKYISLEEVEHLERRYIGEGLCFHPFGEVIDSDDK</sequence>
<reference evidence="1 2" key="1">
    <citation type="journal article" date="2018" name="Front. Plant Sci.">
        <title>Red Clover (Trifolium pratense) and Zigzag Clover (T. medium) - A Picture of Genomic Similarities and Differences.</title>
        <authorList>
            <person name="Dluhosova J."/>
            <person name="Istvanek J."/>
            <person name="Nedelnik J."/>
            <person name="Repkova J."/>
        </authorList>
    </citation>
    <scope>NUCLEOTIDE SEQUENCE [LARGE SCALE GENOMIC DNA]</scope>
    <source>
        <strain evidence="2">cv. 10/8</strain>
        <tissue evidence="1">Leaf</tissue>
    </source>
</reference>
<proteinExistence type="predicted"/>
<feature type="non-terminal residue" evidence="1">
    <location>
        <position position="74"/>
    </location>
</feature>